<evidence type="ECO:0000256" key="2">
    <source>
        <dbReference type="ARBA" id="ARBA00023136"/>
    </source>
</evidence>
<dbReference type="Gene3D" id="3.90.182.10">
    <property type="entry name" value="Toxin - Anthrax Protective Antigen,domain 1"/>
    <property type="match status" value="1"/>
</dbReference>
<dbReference type="CDD" id="cd07185">
    <property type="entry name" value="OmpA_C-like"/>
    <property type="match status" value="1"/>
</dbReference>
<protein>
    <submittedName>
        <fullName evidence="8">PA14 domain-containing protein</fullName>
    </submittedName>
</protein>
<keyword evidence="2 4" id="KW-0472">Membrane</keyword>
<feature type="region of interest" description="Disordered" evidence="5">
    <location>
        <begin position="182"/>
        <end position="237"/>
    </location>
</feature>
<dbReference type="RefSeq" id="WP_345245849.1">
    <property type="nucleotide sequence ID" value="NZ_BAABHD010000065.1"/>
</dbReference>
<dbReference type="PANTHER" id="PTHR30329">
    <property type="entry name" value="STATOR ELEMENT OF FLAGELLAR MOTOR COMPLEX"/>
    <property type="match status" value="1"/>
</dbReference>
<evidence type="ECO:0000256" key="1">
    <source>
        <dbReference type="ARBA" id="ARBA00004442"/>
    </source>
</evidence>
<evidence type="ECO:0000256" key="4">
    <source>
        <dbReference type="PROSITE-ProRule" id="PRU00473"/>
    </source>
</evidence>
<evidence type="ECO:0000256" key="3">
    <source>
        <dbReference type="ARBA" id="ARBA00023237"/>
    </source>
</evidence>
<dbReference type="Pfam" id="PF07691">
    <property type="entry name" value="PA14"/>
    <property type="match status" value="1"/>
</dbReference>
<evidence type="ECO:0000259" key="7">
    <source>
        <dbReference type="PROSITE" id="PS51820"/>
    </source>
</evidence>
<feature type="compositionally biased region" description="Polar residues" evidence="5">
    <location>
        <begin position="189"/>
        <end position="201"/>
    </location>
</feature>
<dbReference type="PRINTS" id="PR01021">
    <property type="entry name" value="OMPADOMAIN"/>
</dbReference>
<dbReference type="InterPro" id="IPR006665">
    <property type="entry name" value="OmpA-like"/>
</dbReference>
<dbReference type="PROSITE" id="PS51820">
    <property type="entry name" value="PA14"/>
    <property type="match status" value="1"/>
</dbReference>
<dbReference type="InterPro" id="IPR006664">
    <property type="entry name" value="OMP_bac"/>
</dbReference>
<feature type="domain" description="PA14" evidence="7">
    <location>
        <begin position="26"/>
        <end position="164"/>
    </location>
</feature>
<dbReference type="SMART" id="SM00758">
    <property type="entry name" value="PA14"/>
    <property type="match status" value="1"/>
</dbReference>
<organism evidence="8 9">
    <name type="scientific">Nibrella saemangeumensis</name>
    <dbReference type="NCBI Taxonomy" id="1084526"/>
    <lineage>
        <taxon>Bacteria</taxon>
        <taxon>Pseudomonadati</taxon>
        <taxon>Bacteroidota</taxon>
        <taxon>Cytophagia</taxon>
        <taxon>Cytophagales</taxon>
        <taxon>Spirosomataceae</taxon>
        <taxon>Nibrella</taxon>
    </lineage>
</organism>
<dbReference type="Gene3D" id="3.30.1330.60">
    <property type="entry name" value="OmpA-like domain"/>
    <property type="match status" value="1"/>
</dbReference>
<gene>
    <name evidence="8" type="ORF">GCM10023189_37560</name>
</gene>
<feature type="domain" description="OmpA-like" evidence="6">
    <location>
        <begin position="252"/>
        <end position="365"/>
    </location>
</feature>
<accession>A0ABP8N5N7</accession>
<dbReference type="InterPro" id="IPR011658">
    <property type="entry name" value="PA14_dom"/>
</dbReference>
<dbReference type="Pfam" id="PF00691">
    <property type="entry name" value="OmpA"/>
    <property type="match status" value="1"/>
</dbReference>
<evidence type="ECO:0000259" key="6">
    <source>
        <dbReference type="PROSITE" id="PS51123"/>
    </source>
</evidence>
<dbReference type="Proteomes" id="UP001501175">
    <property type="component" value="Unassembled WGS sequence"/>
</dbReference>
<dbReference type="SUPFAM" id="SSF103088">
    <property type="entry name" value="OmpA-like"/>
    <property type="match status" value="1"/>
</dbReference>
<keyword evidence="9" id="KW-1185">Reference proteome</keyword>
<proteinExistence type="predicted"/>
<dbReference type="InterPro" id="IPR050330">
    <property type="entry name" value="Bact_OuterMem_StrucFunc"/>
</dbReference>
<comment type="subcellular location">
    <subcellularLocation>
        <location evidence="1">Cell outer membrane</location>
    </subcellularLocation>
</comment>
<evidence type="ECO:0000256" key="5">
    <source>
        <dbReference type="SAM" id="MobiDB-lite"/>
    </source>
</evidence>
<dbReference type="InterPro" id="IPR037524">
    <property type="entry name" value="PA14/GLEYA"/>
</dbReference>
<evidence type="ECO:0000313" key="8">
    <source>
        <dbReference type="EMBL" id="GAA4461745.1"/>
    </source>
</evidence>
<sequence>MVRWQLLWLAACLALTYDVQGQQAAVSGRGLLGEYYSGRHYEKKVFTRIDPTIDFGWFDQPPGPGMPASYFSVRWTGKLYAPASGKYTFTAEVDDGIRLWVGGKMVIDDWELNDSKTFTGSIILTAGQYYDLRIDYFNDMLEGEIKIYWTTPEDNRLTRLMSGKPGSLIPAKYLFQPKFAPPKPAVARTTDSAPPAKTTTPGPLPAKVAGRTSRPSLPAPKVQASQPPRKTDSVTVKPVAPPAVSETFEGLKAGEAVVLRNVFFEQSQYHLLPESYTELDKLVKTLKKYPVYQIEISGHTDNVGDPRLNLTLSEYRAKVVANYLSRHGIDANRLDAKGYGSTRPVTDNATEDQRARNRRVEFVVK</sequence>
<dbReference type="EMBL" id="BAABHD010000065">
    <property type="protein sequence ID" value="GAA4461745.1"/>
    <property type="molecule type" value="Genomic_DNA"/>
</dbReference>
<evidence type="ECO:0000313" key="9">
    <source>
        <dbReference type="Proteomes" id="UP001501175"/>
    </source>
</evidence>
<keyword evidence="3" id="KW-0998">Cell outer membrane</keyword>
<dbReference type="SUPFAM" id="SSF56988">
    <property type="entry name" value="Anthrax protective antigen"/>
    <property type="match status" value="1"/>
</dbReference>
<dbReference type="InterPro" id="IPR036737">
    <property type="entry name" value="OmpA-like_sf"/>
</dbReference>
<reference evidence="9" key="1">
    <citation type="journal article" date="2019" name="Int. J. Syst. Evol. Microbiol.">
        <title>The Global Catalogue of Microorganisms (GCM) 10K type strain sequencing project: providing services to taxonomists for standard genome sequencing and annotation.</title>
        <authorList>
            <consortium name="The Broad Institute Genomics Platform"/>
            <consortium name="The Broad Institute Genome Sequencing Center for Infectious Disease"/>
            <person name="Wu L."/>
            <person name="Ma J."/>
        </authorList>
    </citation>
    <scope>NUCLEOTIDE SEQUENCE [LARGE SCALE GENOMIC DNA]</scope>
    <source>
        <strain evidence="9">JCM 17927</strain>
    </source>
</reference>
<comment type="caution">
    <text evidence="8">The sequence shown here is derived from an EMBL/GenBank/DDBJ whole genome shotgun (WGS) entry which is preliminary data.</text>
</comment>
<name>A0ABP8N5N7_9BACT</name>
<dbReference type="PANTHER" id="PTHR30329:SF21">
    <property type="entry name" value="LIPOPROTEIN YIAD-RELATED"/>
    <property type="match status" value="1"/>
</dbReference>
<dbReference type="PROSITE" id="PS51123">
    <property type="entry name" value="OMPA_2"/>
    <property type="match status" value="1"/>
</dbReference>